<evidence type="ECO:0000313" key="5">
    <source>
        <dbReference type="Proteomes" id="UP000547674"/>
    </source>
</evidence>
<dbReference type="PANTHER" id="PTHR44858:SF1">
    <property type="entry name" value="UDP-N-ACETYLGLUCOSAMINE--PEPTIDE N-ACETYLGLUCOSAMINYLTRANSFERASE SPINDLY-RELATED"/>
    <property type="match status" value="1"/>
</dbReference>
<dbReference type="PROSITE" id="PS50293">
    <property type="entry name" value="TPR_REGION"/>
    <property type="match status" value="1"/>
</dbReference>
<name>A0A7Y2H482_UNCEI</name>
<proteinExistence type="predicted"/>
<dbReference type="SUPFAM" id="SSF48452">
    <property type="entry name" value="TPR-like"/>
    <property type="match status" value="1"/>
</dbReference>
<dbReference type="AlphaFoldDB" id="A0A7Y2H482"/>
<dbReference type="Gene3D" id="1.25.40.10">
    <property type="entry name" value="Tetratricopeptide repeat domain"/>
    <property type="match status" value="2"/>
</dbReference>
<feature type="repeat" description="TPR" evidence="3">
    <location>
        <begin position="140"/>
        <end position="173"/>
    </location>
</feature>
<organism evidence="4 5">
    <name type="scientific">Eiseniibacteriota bacterium</name>
    <dbReference type="NCBI Taxonomy" id="2212470"/>
    <lineage>
        <taxon>Bacteria</taxon>
        <taxon>Candidatus Eiseniibacteriota</taxon>
    </lineage>
</organism>
<feature type="repeat" description="TPR" evidence="3">
    <location>
        <begin position="106"/>
        <end position="139"/>
    </location>
</feature>
<dbReference type="PANTHER" id="PTHR44858">
    <property type="entry name" value="TETRATRICOPEPTIDE REPEAT PROTEIN 6"/>
    <property type="match status" value="1"/>
</dbReference>
<dbReference type="Gene3D" id="3.40.50.2000">
    <property type="entry name" value="Glycogen Phosphorylase B"/>
    <property type="match status" value="1"/>
</dbReference>
<gene>
    <name evidence="4" type="ORF">HKN21_17405</name>
</gene>
<dbReference type="GO" id="GO:0009279">
    <property type="term" value="C:cell outer membrane"/>
    <property type="evidence" value="ECO:0007669"/>
    <property type="project" value="TreeGrafter"/>
</dbReference>
<dbReference type="PROSITE" id="PS50005">
    <property type="entry name" value="TPR"/>
    <property type="match status" value="3"/>
</dbReference>
<evidence type="ECO:0000256" key="3">
    <source>
        <dbReference type="PROSITE-ProRule" id="PRU00339"/>
    </source>
</evidence>
<dbReference type="SUPFAM" id="SSF53756">
    <property type="entry name" value="UDP-Glycosyltransferase/glycogen phosphorylase"/>
    <property type="match status" value="1"/>
</dbReference>
<keyword evidence="2 3" id="KW-0802">TPR repeat</keyword>
<evidence type="ECO:0000256" key="1">
    <source>
        <dbReference type="ARBA" id="ARBA00022737"/>
    </source>
</evidence>
<dbReference type="InterPro" id="IPR011990">
    <property type="entry name" value="TPR-like_helical_dom_sf"/>
</dbReference>
<sequence length="501" mass="55592">MASKNDPLRQAIAYHRAGKTKQAESIYRKLVRRQPEAPDPYHLLGCIELGRKHYVSAVDSIKRAIALAPTISIYHENLAEAYRRSGDLPSAKMECNLALRFDPKSHAATNRLGIIALKEGELETALDYFQKALELKPGYGEALVNLGSALCRLGNFKLAKDVCDLATELDPNNLLAWNNLGLAYKGMGRLGEASQAFSKAQKLPMARYNQGYIAMLRQEVSVGLPLLEERKQLLDLQTPRRGREWNGHPKPKKQLLVIHEQGMGDSLLMSQFLPQLQAQFSKIIYAVQAPLQRVIQSSFPDVEVVTDWTDVKCDFWCSAMSLPYRLGLDLPPAPSKAWIKNGPGRRAGPRLQAGINWAGNPKYLTDRSRSTSLDTFRALLEIEGVDWVSLNKGPREDEAQDFNLPEPLREAKDFSDTAAVVSQLDLVVSTETSVPNLSGAMGVPTLVLGAVDHDWRWYGWFPNVQVCAQDTPGDWEGVVKKAAKEIAAHRDRASSGELKAA</sequence>
<reference evidence="4 5" key="1">
    <citation type="submission" date="2020-03" db="EMBL/GenBank/DDBJ databases">
        <title>Metabolic flexibility allows generalist bacteria to become dominant in a frequently disturbed ecosystem.</title>
        <authorList>
            <person name="Chen Y.-J."/>
            <person name="Leung P.M."/>
            <person name="Bay S.K."/>
            <person name="Hugenholtz P."/>
            <person name="Kessler A.J."/>
            <person name="Shelley G."/>
            <person name="Waite D.W."/>
            <person name="Cook P.L."/>
            <person name="Greening C."/>
        </authorList>
    </citation>
    <scope>NUCLEOTIDE SEQUENCE [LARGE SCALE GENOMIC DNA]</scope>
    <source>
        <strain evidence="4">SS_bin_28</strain>
    </source>
</reference>
<dbReference type="InterPro" id="IPR050498">
    <property type="entry name" value="Ycf3"/>
</dbReference>
<dbReference type="SMART" id="SM00028">
    <property type="entry name" value="TPR"/>
    <property type="match status" value="6"/>
</dbReference>
<dbReference type="Proteomes" id="UP000547674">
    <property type="component" value="Unassembled WGS sequence"/>
</dbReference>
<dbReference type="Pfam" id="PF14559">
    <property type="entry name" value="TPR_19"/>
    <property type="match status" value="1"/>
</dbReference>
<dbReference type="GO" id="GO:0046813">
    <property type="term" value="P:receptor-mediated virion attachment to host cell"/>
    <property type="evidence" value="ECO:0007669"/>
    <property type="project" value="TreeGrafter"/>
</dbReference>
<keyword evidence="1" id="KW-0677">Repeat</keyword>
<feature type="repeat" description="TPR" evidence="3">
    <location>
        <begin position="174"/>
        <end position="207"/>
    </location>
</feature>
<dbReference type="EMBL" id="JABDJR010000697">
    <property type="protein sequence ID" value="NNF08542.1"/>
    <property type="molecule type" value="Genomic_DNA"/>
</dbReference>
<evidence type="ECO:0000313" key="4">
    <source>
        <dbReference type="EMBL" id="NNF08542.1"/>
    </source>
</evidence>
<accession>A0A7Y2H482</accession>
<protein>
    <submittedName>
        <fullName evidence="4">Tetratricopeptide repeat protein</fullName>
    </submittedName>
</protein>
<evidence type="ECO:0000256" key="2">
    <source>
        <dbReference type="ARBA" id="ARBA00022803"/>
    </source>
</evidence>
<dbReference type="Pfam" id="PF13432">
    <property type="entry name" value="TPR_16"/>
    <property type="match status" value="1"/>
</dbReference>
<dbReference type="InterPro" id="IPR019734">
    <property type="entry name" value="TPR_rpt"/>
</dbReference>
<comment type="caution">
    <text evidence="4">The sequence shown here is derived from an EMBL/GenBank/DDBJ whole genome shotgun (WGS) entry which is preliminary data.</text>
</comment>